<gene>
    <name evidence="2" type="ORF">D7294_23705</name>
</gene>
<proteinExistence type="predicted"/>
<feature type="chain" id="PRO_5017255772" description="Secreted protein" evidence="1">
    <location>
        <begin position="25"/>
        <end position="158"/>
    </location>
</feature>
<keyword evidence="3" id="KW-1185">Reference proteome</keyword>
<feature type="signal peptide" evidence="1">
    <location>
        <begin position="1"/>
        <end position="24"/>
    </location>
</feature>
<comment type="caution">
    <text evidence="2">The sequence shown here is derived from an EMBL/GenBank/DDBJ whole genome shotgun (WGS) entry which is preliminary data.</text>
</comment>
<sequence length="158" mass="17038">MRRIFFTLIAAFALALGLTASAHAADEWNGPFADGGLPLAHERTAFATWGDAAPYGASGSISVSISWDDNFEFTHVGAFAEDMATSDGWCTAAQIRYHVAGDSAWHYRTSENDCYAPYGDWSGWYIAKAGLQVKDVQARACASGDDGTLYTSRCSSWS</sequence>
<dbReference type="AlphaFoldDB" id="A0A3A9YQX7"/>
<evidence type="ECO:0000313" key="2">
    <source>
        <dbReference type="EMBL" id="RKN38491.1"/>
    </source>
</evidence>
<dbReference type="EMBL" id="RBAL01000017">
    <property type="protein sequence ID" value="RKN38491.1"/>
    <property type="molecule type" value="Genomic_DNA"/>
</dbReference>
<keyword evidence="1" id="KW-0732">Signal</keyword>
<evidence type="ECO:0008006" key="4">
    <source>
        <dbReference type="Google" id="ProtNLM"/>
    </source>
</evidence>
<name>A0A3A9YQX7_9ACTN</name>
<organism evidence="2 3">
    <name type="scientific">Streptomyces hoynatensis</name>
    <dbReference type="NCBI Taxonomy" id="1141874"/>
    <lineage>
        <taxon>Bacteria</taxon>
        <taxon>Bacillati</taxon>
        <taxon>Actinomycetota</taxon>
        <taxon>Actinomycetes</taxon>
        <taxon>Kitasatosporales</taxon>
        <taxon>Streptomycetaceae</taxon>
        <taxon>Streptomyces</taxon>
    </lineage>
</organism>
<dbReference type="RefSeq" id="WP_120683099.1">
    <property type="nucleotide sequence ID" value="NZ_RBAL01000017.1"/>
</dbReference>
<evidence type="ECO:0000256" key="1">
    <source>
        <dbReference type="SAM" id="SignalP"/>
    </source>
</evidence>
<evidence type="ECO:0000313" key="3">
    <source>
        <dbReference type="Proteomes" id="UP000272474"/>
    </source>
</evidence>
<accession>A0A3A9YQX7</accession>
<protein>
    <recommendedName>
        <fullName evidence="4">Secreted protein</fullName>
    </recommendedName>
</protein>
<dbReference type="OrthoDB" id="4245387at2"/>
<dbReference type="Proteomes" id="UP000272474">
    <property type="component" value="Unassembled WGS sequence"/>
</dbReference>
<reference evidence="2 3" key="1">
    <citation type="journal article" date="2014" name="Int. J. Syst. Evol. Microbiol.">
        <title>Streptomyces hoynatensis sp. nov., isolated from deep marine sediment.</title>
        <authorList>
            <person name="Veyisoglu A."/>
            <person name="Sahin N."/>
        </authorList>
    </citation>
    <scope>NUCLEOTIDE SEQUENCE [LARGE SCALE GENOMIC DNA]</scope>
    <source>
        <strain evidence="2 3">KCTC 29097</strain>
    </source>
</reference>